<dbReference type="HOGENOM" id="CLU_3051150_0_0_1"/>
<name>A0A0C3CBI0_PILCF</name>
<keyword evidence="2" id="KW-1185">Reference proteome</keyword>
<evidence type="ECO:0000313" key="2">
    <source>
        <dbReference type="Proteomes" id="UP000054166"/>
    </source>
</evidence>
<gene>
    <name evidence="1" type="ORF">PILCRDRAFT_815513</name>
</gene>
<evidence type="ECO:0000313" key="1">
    <source>
        <dbReference type="EMBL" id="KIM87057.1"/>
    </source>
</evidence>
<sequence>MLFNILPMQANGKERSTRVYSSSGYRAKPGGRDEFFDANGMMVRSSPIISTVQE</sequence>
<dbReference type="Proteomes" id="UP000054166">
    <property type="component" value="Unassembled WGS sequence"/>
</dbReference>
<protein>
    <submittedName>
        <fullName evidence="1">Uncharacterized protein</fullName>
    </submittedName>
</protein>
<reference evidence="1 2" key="1">
    <citation type="submission" date="2014-04" db="EMBL/GenBank/DDBJ databases">
        <authorList>
            <consortium name="DOE Joint Genome Institute"/>
            <person name="Kuo A."/>
            <person name="Tarkka M."/>
            <person name="Buscot F."/>
            <person name="Kohler A."/>
            <person name="Nagy L.G."/>
            <person name="Floudas D."/>
            <person name="Copeland A."/>
            <person name="Barry K.W."/>
            <person name="Cichocki N."/>
            <person name="Veneault-Fourrey C."/>
            <person name="LaButti K."/>
            <person name="Lindquist E.A."/>
            <person name="Lipzen A."/>
            <person name="Lundell T."/>
            <person name="Morin E."/>
            <person name="Murat C."/>
            <person name="Sun H."/>
            <person name="Tunlid A."/>
            <person name="Henrissat B."/>
            <person name="Grigoriev I.V."/>
            <person name="Hibbett D.S."/>
            <person name="Martin F."/>
            <person name="Nordberg H.P."/>
            <person name="Cantor M.N."/>
            <person name="Hua S.X."/>
        </authorList>
    </citation>
    <scope>NUCLEOTIDE SEQUENCE [LARGE SCALE GENOMIC DNA]</scope>
    <source>
        <strain evidence="1 2">F 1598</strain>
    </source>
</reference>
<reference evidence="2" key="2">
    <citation type="submission" date="2015-01" db="EMBL/GenBank/DDBJ databases">
        <title>Evolutionary Origins and Diversification of the Mycorrhizal Mutualists.</title>
        <authorList>
            <consortium name="DOE Joint Genome Institute"/>
            <consortium name="Mycorrhizal Genomics Consortium"/>
            <person name="Kohler A."/>
            <person name="Kuo A."/>
            <person name="Nagy L.G."/>
            <person name="Floudas D."/>
            <person name="Copeland A."/>
            <person name="Barry K.W."/>
            <person name="Cichocki N."/>
            <person name="Veneault-Fourrey C."/>
            <person name="LaButti K."/>
            <person name="Lindquist E.A."/>
            <person name="Lipzen A."/>
            <person name="Lundell T."/>
            <person name="Morin E."/>
            <person name="Murat C."/>
            <person name="Riley R."/>
            <person name="Ohm R."/>
            <person name="Sun H."/>
            <person name="Tunlid A."/>
            <person name="Henrissat B."/>
            <person name="Grigoriev I.V."/>
            <person name="Hibbett D.S."/>
            <person name="Martin F."/>
        </authorList>
    </citation>
    <scope>NUCLEOTIDE SEQUENCE [LARGE SCALE GENOMIC DNA]</scope>
    <source>
        <strain evidence="2">F 1598</strain>
    </source>
</reference>
<proteinExistence type="predicted"/>
<dbReference type="EMBL" id="KN832980">
    <property type="protein sequence ID" value="KIM87057.1"/>
    <property type="molecule type" value="Genomic_DNA"/>
</dbReference>
<accession>A0A0C3CBI0</accession>
<organism evidence="1 2">
    <name type="scientific">Piloderma croceum (strain F 1598)</name>
    <dbReference type="NCBI Taxonomy" id="765440"/>
    <lineage>
        <taxon>Eukaryota</taxon>
        <taxon>Fungi</taxon>
        <taxon>Dikarya</taxon>
        <taxon>Basidiomycota</taxon>
        <taxon>Agaricomycotina</taxon>
        <taxon>Agaricomycetes</taxon>
        <taxon>Agaricomycetidae</taxon>
        <taxon>Atheliales</taxon>
        <taxon>Atheliaceae</taxon>
        <taxon>Piloderma</taxon>
    </lineage>
</organism>
<dbReference type="InParanoid" id="A0A0C3CBI0"/>
<dbReference type="AlphaFoldDB" id="A0A0C3CBI0"/>